<dbReference type="PANTHER" id="PTHR30055">
    <property type="entry name" value="HTH-TYPE TRANSCRIPTIONAL REGULATOR RUTR"/>
    <property type="match status" value="1"/>
</dbReference>
<proteinExistence type="predicted"/>
<feature type="domain" description="HTH tetR-type" evidence="3">
    <location>
        <begin position="6"/>
        <end position="66"/>
    </location>
</feature>
<evidence type="ECO:0000256" key="2">
    <source>
        <dbReference type="PROSITE-ProRule" id="PRU00335"/>
    </source>
</evidence>
<comment type="caution">
    <text evidence="4">The sequence shown here is derived from an EMBL/GenBank/DDBJ whole genome shotgun (WGS) entry which is preliminary data.</text>
</comment>
<protein>
    <submittedName>
        <fullName evidence="4">TetR/AcrR family transcriptional regulator</fullName>
    </submittedName>
</protein>
<dbReference type="InterPro" id="IPR050109">
    <property type="entry name" value="HTH-type_TetR-like_transc_reg"/>
</dbReference>
<dbReference type="RefSeq" id="WP_163744737.1">
    <property type="nucleotide sequence ID" value="NZ_JAAGOA010000032.1"/>
</dbReference>
<accession>A0A6L9SGP6</accession>
<evidence type="ECO:0000256" key="1">
    <source>
        <dbReference type="ARBA" id="ARBA00023125"/>
    </source>
</evidence>
<dbReference type="Gene3D" id="1.10.357.10">
    <property type="entry name" value="Tetracycline Repressor, domain 2"/>
    <property type="match status" value="1"/>
</dbReference>
<dbReference type="InterPro" id="IPR036271">
    <property type="entry name" value="Tet_transcr_reg_TetR-rel_C_sf"/>
</dbReference>
<evidence type="ECO:0000313" key="5">
    <source>
        <dbReference type="Proteomes" id="UP000475214"/>
    </source>
</evidence>
<evidence type="ECO:0000259" key="3">
    <source>
        <dbReference type="PROSITE" id="PS50977"/>
    </source>
</evidence>
<evidence type="ECO:0000313" key="4">
    <source>
        <dbReference type="EMBL" id="NEE04313.1"/>
    </source>
</evidence>
<dbReference type="EMBL" id="JAAGOA010000032">
    <property type="protein sequence ID" value="NEE04313.1"/>
    <property type="molecule type" value="Genomic_DNA"/>
</dbReference>
<dbReference type="SUPFAM" id="SSF46689">
    <property type="entry name" value="Homeodomain-like"/>
    <property type="match status" value="1"/>
</dbReference>
<dbReference type="SUPFAM" id="SSF48498">
    <property type="entry name" value="Tetracyclin repressor-like, C-terminal domain"/>
    <property type="match status" value="1"/>
</dbReference>
<dbReference type="AlphaFoldDB" id="A0A6L9SGP6"/>
<name>A0A6L9SGP6_9ACTN</name>
<feature type="DNA-binding region" description="H-T-H motif" evidence="2">
    <location>
        <begin position="29"/>
        <end position="48"/>
    </location>
</feature>
<dbReference type="InterPro" id="IPR001647">
    <property type="entry name" value="HTH_TetR"/>
</dbReference>
<dbReference type="PANTHER" id="PTHR30055:SF235">
    <property type="entry name" value="TRANSCRIPTIONAL REGULATORY PROTEIN"/>
    <property type="match status" value="1"/>
</dbReference>
<dbReference type="Pfam" id="PF17920">
    <property type="entry name" value="TetR_C_16"/>
    <property type="match status" value="1"/>
</dbReference>
<dbReference type="PRINTS" id="PR00455">
    <property type="entry name" value="HTHTETR"/>
</dbReference>
<keyword evidence="1 2" id="KW-0238">DNA-binding</keyword>
<gene>
    <name evidence="4" type="ORF">G1H10_29495</name>
</gene>
<dbReference type="Pfam" id="PF00440">
    <property type="entry name" value="TetR_N"/>
    <property type="match status" value="1"/>
</dbReference>
<dbReference type="InterPro" id="IPR009057">
    <property type="entry name" value="Homeodomain-like_sf"/>
</dbReference>
<dbReference type="InterPro" id="IPR041678">
    <property type="entry name" value="TetR_C_16"/>
</dbReference>
<keyword evidence="5" id="KW-1185">Reference proteome</keyword>
<organism evidence="4 5">
    <name type="scientific">Phytoactinopolyspora halotolerans</name>
    <dbReference type="NCBI Taxonomy" id="1981512"/>
    <lineage>
        <taxon>Bacteria</taxon>
        <taxon>Bacillati</taxon>
        <taxon>Actinomycetota</taxon>
        <taxon>Actinomycetes</taxon>
        <taxon>Jiangellales</taxon>
        <taxon>Jiangellaceae</taxon>
        <taxon>Phytoactinopolyspora</taxon>
    </lineage>
</organism>
<sequence length="184" mass="20720">MRRTSTETKAIILAAARERFAKDGYERGTIRSIANDAGIDPSMVMRYFGSKEQLFAAASDFDLKVPRLVELPREQVGGALVRHFLDRWEDDEALMVLLRSGVTNDDAAERMRAIFAGQLLPVMTEFWVSPEEAGRRAGLAASQILGFALCRYILRFPPVVEMSREDVVAWLGPTLQRYLDEPEP</sequence>
<dbReference type="GO" id="GO:0003700">
    <property type="term" value="F:DNA-binding transcription factor activity"/>
    <property type="evidence" value="ECO:0007669"/>
    <property type="project" value="TreeGrafter"/>
</dbReference>
<dbReference type="PROSITE" id="PS50977">
    <property type="entry name" value="HTH_TETR_2"/>
    <property type="match status" value="1"/>
</dbReference>
<dbReference type="Gene3D" id="1.10.10.60">
    <property type="entry name" value="Homeodomain-like"/>
    <property type="match status" value="1"/>
</dbReference>
<dbReference type="Proteomes" id="UP000475214">
    <property type="component" value="Unassembled WGS sequence"/>
</dbReference>
<dbReference type="GO" id="GO:0000976">
    <property type="term" value="F:transcription cis-regulatory region binding"/>
    <property type="evidence" value="ECO:0007669"/>
    <property type="project" value="TreeGrafter"/>
</dbReference>
<reference evidence="4 5" key="1">
    <citation type="submission" date="2020-02" db="EMBL/GenBank/DDBJ databases">
        <authorList>
            <person name="Li X.-J."/>
            <person name="Han X.-M."/>
        </authorList>
    </citation>
    <scope>NUCLEOTIDE SEQUENCE [LARGE SCALE GENOMIC DNA]</scope>
    <source>
        <strain evidence="4 5">CCTCC AB 2017055</strain>
    </source>
</reference>